<organism evidence="2 3">
    <name type="scientific">Megaselia scalaris</name>
    <name type="common">Humpbacked fly</name>
    <name type="synonym">Phora scalaris</name>
    <dbReference type="NCBI Taxonomy" id="36166"/>
    <lineage>
        <taxon>Eukaryota</taxon>
        <taxon>Metazoa</taxon>
        <taxon>Ecdysozoa</taxon>
        <taxon>Arthropoda</taxon>
        <taxon>Hexapoda</taxon>
        <taxon>Insecta</taxon>
        <taxon>Pterygota</taxon>
        <taxon>Neoptera</taxon>
        <taxon>Endopterygota</taxon>
        <taxon>Diptera</taxon>
        <taxon>Brachycera</taxon>
        <taxon>Muscomorpha</taxon>
        <taxon>Platypezoidea</taxon>
        <taxon>Phoridae</taxon>
        <taxon>Megaseliini</taxon>
        <taxon>Megaselia</taxon>
    </lineage>
</organism>
<dbReference type="Pfam" id="PF21680">
    <property type="entry name" value="GIDA_C_1st"/>
    <property type="match status" value="1"/>
</dbReference>
<proteinExistence type="predicted"/>
<accession>T1GX23</accession>
<protein>
    <recommendedName>
        <fullName evidence="1">tRNA uridine 5-carboxymethylaminomethyl modification enzyme C-terminal N-terninal subdomain domain-containing protein</fullName>
    </recommendedName>
</protein>
<dbReference type="EnsemblMetazoa" id="MESCA008361-RA">
    <property type="protein sequence ID" value="MESCA008361-PA"/>
    <property type="gene ID" value="MESCA008361"/>
</dbReference>
<dbReference type="InterPro" id="IPR049312">
    <property type="entry name" value="GIDA_C_N"/>
</dbReference>
<sequence length="132" mass="15255">MLEKATDVLKSVKKGSNEWRKLLNLPISKASNFKSAFDMLAMSNDNISCEDLAKIDPSLKWISSEPQIAQRIKIEALYEFFVGEQMKDVEAVRKEEMLVIPKDIDYFQKSLKCLQVELNLDCFYDLIMLILD</sequence>
<dbReference type="Proteomes" id="UP000015102">
    <property type="component" value="Unassembled WGS sequence"/>
</dbReference>
<dbReference type="STRING" id="36166.T1GX23"/>
<dbReference type="EMBL" id="CAQQ02159146">
    <property type="status" value="NOT_ANNOTATED_CDS"/>
    <property type="molecule type" value="Genomic_DNA"/>
</dbReference>
<dbReference type="AlphaFoldDB" id="T1GX23"/>
<keyword evidence="3" id="KW-1185">Reference proteome</keyword>
<evidence type="ECO:0000313" key="2">
    <source>
        <dbReference type="EnsemblMetazoa" id="MESCA008361-PA"/>
    </source>
</evidence>
<reference evidence="2" key="2">
    <citation type="submission" date="2015-06" db="UniProtKB">
        <authorList>
            <consortium name="EnsemblMetazoa"/>
        </authorList>
    </citation>
    <scope>IDENTIFICATION</scope>
</reference>
<evidence type="ECO:0000313" key="3">
    <source>
        <dbReference type="Proteomes" id="UP000015102"/>
    </source>
</evidence>
<name>T1GX23_MEGSC</name>
<reference evidence="3" key="1">
    <citation type="submission" date="2013-02" db="EMBL/GenBank/DDBJ databases">
        <authorList>
            <person name="Hughes D."/>
        </authorList>
    </citation>
    <scope>NUCLEOTIDE SEQUENCE</scope>
    <source>
        <strain>Durham</strain>
        <strain evidence="3">NC isolate 2 -- Noor lab</strain>
    </source>
</reference>
<evidence type="ECO:0000259" key="1">
    <source>
        <dbReference type="Pfam" id="PF21680"/>
    </source>
</evidence>
<feature type="domain" description="tRNA uridine 5-carboxymethylaminomethyl modification enzyme C-terminal N-terninal subdomain" evidence="1">
    <location>
        <begin position="2"/>
        <end position="85"/>
    </location>
</feature>
<dbReference type="HOGENOM" id="CLU_1919449_0_0_1"/>
<dbReference type="OMA" id="MLAMSND"/>